<dbReference type="KEGG" id="taa:NMY3_02588"/>
<organism evidence="1 2">
    <name type="scientific">Candidatus Nitrosocosmicus oleophilus</name>
    <dbReference type="NCBI Taxonomy" id="1353260"/>
    <lineage>
        <taxon>Archaea</taxon>
        <taxon>Nitrososphaerota</taxon>
        <taxon>Nitrososphaeria</taxon>
        <taxon>Nitrososphaerales</taxon>
        <taxon>Nitrososphaeraceae</taxon>
        <taxon>Candidatus Nitrosocosmicus</taxon>
    </lineage>
</organism>
<dbReference type="Pfam" id="PF13692">
    <property type="entry name" value="Glyco_trans_1_4"/>
    <property type="match status" value="1"/>
</dbReference>
<accession>A0A654M2U2</accession>
<reference evidence="2" key="1">
    <citation type="submission" date="2015-10" db="EMBL/GenBank/DDBJ databases">
        <title>Niche specialization of a soil ammonia-oxidizing archaeon, Candidatus Nitrosocosmicus oleophilus.</title>
        <authorList>
            <person name="Jung M.-Y."/>
            <person name="Rhee S.-K."/>
        </authorList>
    </citation>
    <scope>NUCLEOTIDE SEQUENCE [LARGE SCALE GENOMIC DNA]</scope>
    <source>
        <strain evidence="2">MY3</strain>
    </source>
</reference>
<dbReference type="EMBL" id="CP012850">
    <property type="protein sequence ID" value="ALI36779.1"/>
    <property type="molecule type" value="Genomic_DNA"/>
</dbReference>
<name>A0A654M2U2_9ARCH</name>
<keyword evidence="2" id="KW-1185">Reference proteome</keyword>
<dbReference type="Gene3D" id="3.40.50.2000">
    <property type="entry name" value="Glycogen Phosphorylase B"/>
    <property type="match status" value="2"/>
</dbReference>
<dbReference type="CDD" id="cd03801">
    <property type="entry name" value="GT4_PimA-like"/>
    <property type="match status" value="1"/>
</dbReference>
<protein>
    <submittedName>
        <fullName evidence="1">Glycosyl transferases group 1</fullName>
    </submittedName>
</protein>
<dbReference type="Proteomes" id="UP000058925">
    <property type="component" value="Chromosome"/>
</dbReference>
<proteinExistence type="predicted"/>
<evidence type="ECO:0000313" key="2">
    <source>
        <dbReference type="Proteomes" id="UP000058925"/>
    </source>
</evidence>
<dbReference type="AlphaFoldDB" id="A0A654M2U2"/>
<sequence>MEKQLSILIFCGFEMGNETGVHRFSKEIIKGISAMEPSTYCIYWNKRDGIFRGYIQLMKDFCSKMTRVNVVHFVVMSPAEIPIILLAKLFGKKILTTYHGDYLKQNSITGHPLLNALFWVGDKLFRKFSHALVSPSEYLFSELKFDSKKSFVIPNPFDLEQITGFSRKPKTSKDDDIIITSASNFNIKEKVSALYVLCDSFTKVSKDTVQIKLFIFGDGKYLRDFKTRFGGVANIKFMGFRSDFGNSLQTSDIYAHFSTFDNQPYALVDALMRGNVILCNNLQALTEMVDSINNYIVILDETHVVNAVRSIVHEIKINPESFYQKGLNNRKNALSKYSSKTVSIAYHKLYCKILSVDLG</sequence>
<dbReference type="InterPro" id="IPR050194">
    <property type="entry name" value="Glycosyltransferase_grp1"/>
</dbReference>
<dbReference type="SUPFAM" id="SSF53756">
    <property type="entry name" value="UDP-Glycosyltransferase/glycogen phosphorylase"/>
    <property type="match status" value="1"/>
</dbReference>
<gene>
    <name evidence="1" type="ORF">NMY3_02588</name>
</gene>
<evidence type="ECO:0000313" key="1">
    <source>
        <dbReference type="EMBL" id="ALI36779.1"/>
    </source>
</evidence>
<dbReference type="PANTHER" id="PTHR45947">
    <property type="entry name" value="SULFOQUINOVOSYL TRANSFERASE SQD2"/>
    <property type="match status" value="1"/>
</dbReference>
<keyword evidence="1" id="KW-0808">Transferase</keyword>
<dbReference type="PANTHER" id="PTHR45947:SF3">
    <property type="entry name" value="SULFOQUINOVOSYL TRANSFERASE SQD2"/>
    <property type="match status" value="1"/>
</dbReference>
<dbReference type="GO" id="GO:0016757">
    <property type="term" value="F:glycosyltransferase activity"/>
    <property type="evidence" value="ECO:0007669"/>
    <property type="project" value="TreeGrafter"/>
</dbReference>